<evidence type="ECO:0000313" key="2">
    <source>
        <dbReference type="EMBL" id="CAI5443497.1"/>
    </source>
</evidence>
<keyword evidence="1" id="KW-0732">Signal</keyword>
<organism evidence="2 3">
    <name type="scientific">Caenorhabditis angaria</name>
    <dbReference type="NCBI Taxonomy" id="860376"/>
    <lineage>
        <taxon>Eukaryota</taxon>
        <taxon>Metazoa</taxon>
        <taxon>Ecdysozoa</taxon>
        <taxon>Nematoda</taxon>
        <taxon>Chromadorea</taxon>
        <taxon>Rhabditida</taxon>
        <taxon>Rhabditina</taxon>
        <taxon>Rhabditomorpha</taxon>
        <taxon>Rhabditoidea</taxon>
        <taxon>Rhabditidae</taxon>
        <taxon>Peloderinae</taxon>
        <taxon>Caenorhabditis</taxon>
    </lineage>
</organism>
<dbReference type="EMBL" id="CANHGI010000002">
    <property type="protein sequence ID" value="CAI5443497.1"/>
    <property type="molecule type" value="Genomic_DNA"/>
</dbReference>
<evidence type="ECO:0000313" key="3">
    <source>
        <dbReference type="Proteomes" id="UP001152747"/>
    </source>
</evidence>
<evidence type="ECO:0008006" key="4">
    <source>
        <dbReference type="Google" id="ProtNLM"/>
    </source>
</evidence>
<feature type="chain" id="PRO_5040350966" description="DUF38 domain-containing protein" evidence="1">
    <location>
        <begin position="20"/>
        <end position="138"/>
    </location>
</feature>
<dbReference type="Proteomes" id="UP001152747">
    <property type="component" value="Unassembled WGS sequence"/>
</dbReference>
<proteinExistence type="predicted"/>
<feature type="signal peptide" evidence="1">
    <location>
        <begin position="1"/>
        <end position="19"/>
    </location>
</feature>
<sequence length="138" mass="15921">MKFLVPLLFLLTIIAFSNCETPAEIVKNFEAKIISILAAKNFDDFEKYVDMAIELTTNETNRRTIGIRREDLIGGLKNGTFTLFKGIGPNDVPKIKNYDHIIETYRNFTNGRKLRYRIDKTTSNDLGYIITIYYDVNV</sequence>
<keyword evidence="3" id="KW-1185">Reference proteome</keyword>
<comment type="caution">
    <text evidence="2">The sequence shown here is derived from an EMBL/GenBank/DDBJ whole genome shotgun (WGS) entry which is preliminary data.</text>
</comment>
<accession>A0A9P1MXN6</accession>
<evidence type="ECO:0000256" key="1">
    <source>
        <dbReference type="SAM" id="SignalP"/>
    </source>
</evidence>
<protein>
    <recommendedName>
        <fullName evidence="4">DUF38 domain-containing protein</fullName>
    </recommendedName>
</protein>
<dbReference type="AlphaFoldDB" id="A0A9P1MXN6"/>
<gene>
    <name evidence="2" type="ORF">CAMP_LOCUS6134</name>
</gene>
<reference evidence="2" key="1">
    <citation type="submission" date="2022-11" db="EMBL/GenBank/DDBJ databases">
        <authorList>
            <person name="Kikuchi T."/>
        </authorList>
    </citation>
    <scope>NUCLEOTIDE SEQUENCE</scope>
    <source>
        <strain evidence="2">PS1010</strain>
    </source>
</reference>
<name>A0A9P1MXN6_9PELO</name>